<dbReference type="FunFam" id="3.40.30.10:FF:000260">
    <property type="entry name" value="Mitochondrial ribosomal protein L44"/>
    <property type="match status" value="1"/>
</dbReference>
<evidence type="ECO:0000256" key="3">
    <source>
        <dbReference type="ARBA" id="ARBA00022980"/>
    </source>
</evidence>
<sequence>MITKFFAKVVVRFNPFGTEAKTARLLLSAIPPAQRIQGAQIQNEVLTSDSVKVPTVKITFKDKTEMEVDPRTTSFQEISNIFDRHSRKLSLKESIENS</sequence>
<proteinExistence type="inferred from homology"/>
<keyword evidence="5" id="KW-0687">Ribonucleoprotein</keyword>
<evidence type="ECO:0000256" key="4">
    <source>
        <dbReference type="ARBA" id="ARBA00023128"/>
    </source>
</evidence>
<dbReference type="RefSeq" id="XP_037142890.1">
    <property type="nucleotide sequence ID" value="XM_037286995.1"/>
</dbReference>
<dbReference type="GeneID" id="59234823"/>
<comment type="similarity">
    <text evidence="2">Belongs to the mitochondrion-specific ribosomal protein mL53 family.</text>
</comment>
<organism evidence="8 9">
    <name type="scientific">Zygotorulaspora mrakii</name>
    <name type="common">Zygosaccharomyces mrakii</name>
    <dbReference type="NCBI Taxonomy" id="42260"/>
    <lineage>
        <taxon>Eukaryota</taxon>
        <taxon>Fungi</taxon>
        <taxon>Dikarya</taxon>
        <taxon>Ascomycota</taxon>
        <taxon>Saccharomycotina</taxon>
        <taxon>Saccharomycetes</taxon>
        <taxon>Saccharomycetales</taxon>
        <taxon>Saccharomycetaceae</taxon>
        <taxon>Zygotorulaspora</taxon>
    </lineage>
</organism>
<evidence type="ECO:0000256" key="1">
    <source>
        <dbReference type="ARBA" id="ARBA00004173"/>
    </source>
</evidence>
<dbReference type="InterPro" id="IPR042776">
    <property type="entry name" value="Ribosomal_mL53_fung"/>
</dbReference>
<evidence type="ECO:0000313" key="8">
    <source>
        <dbReference type="EMBL" id="QLG71162.1"/>
    </source>
</evidence>
<dbReference type="Pfam" id="PF10780">
    <property type="entry name" value="MRP_L53"/>
    <property type="match status" value="1"/>
</dbReference>
<evidence type="ECO:0000313" key="9">
    <source>
        <dbReference type="Proteomes" id="UP000509704"/>
    </source>
</evidence>
<keyword evidence="9" id="KW-1185">Reference proteome</keyword>
<evidence type="ECO:0000256" key="6">
    <source>
        <dbReference type="ARBA" id="ARBA00035180"/>
    </source>
</evidence>
<protein>
    <recommendedName>
        <fullName evidence="6">Large ribosomal subunit protein mL53</fullName>
    </recommendedName>
    <alternativeName>
        <fullName evidence="7">54S ribosomal protein L44, mitochondrial</fullName>
    </alternativeName>
</protein>
<evidence type="ECO:0000256" key="2">
    <source>
        <dbReference type="ARBA" id="ARBA00005557"/>
    </source>
</evidence>
<dbReference type="OrthoDB" id="4136894at2759"/>
<comment type="subcellular location">
    <subcellularLocation>
        <location evidence="1">Mitochondrion</location>
    </subcellularLocation>
</comment>
<dbReference type="PANTHER" id="PTHR28236">
    <property type="entry name" value="54S RIBOSOMAL PROTEIN L44, MITOCHONDRIAL"/>
    <property type="match status" value="1"/>
</dbReference>
<dbReference type="KEGG" id="zmk:HG535_0B02000"/>
<accession>A0A7H9B039</accession>
<dbReference type="InterPro" id="IPR019716">
    <property type="entry name" value="Ribosomal_mL53"/>
</dbReference>
<evidence type="ECO:0000256" key="7">
    <source>
        <dbReference type="ARBA" id="ARBA00077936"/>
    </source>
</evidence>
<dbReference type="PANTHER" id="PTHR28236:SF1">
    <property type="entry name" value="LARGE RIBOSOMAL SUBUNIT PROTEIN ML53"/>
    <property type="match status" value="1"/>
</dbReference>
<dbReference type="EMBL" id="CP058605">
    <property type="protein sequence ID" value="QLG71162.1"/>
    <property type="molecule type" value="Genomic_DNA"/>
</dbReference>
<dbReference type="Proteomes" id="UP000509704">
    <property type="component" value="Chromosome 2"/>
</dbReference>
<keyword evidence="3" id="KW-0689">Ribosomal protein</keyword>
<gene>
    <name evidence="8" type="ORF">HG535_0B02000</name>
</gene>
<dbReference type="AlphaFoldDB" id="A0A7H9B039"/>
<name>A0A7H9B039_ZYGMR</name>
<evidence type="ECO:0000256" key="5">
    <source>
        <dbReference type="ARBA" id="ARBA00023274"/>
    </source>
</evidence>
<dbReference type="GO" id="GO:0005762">
    <property type="term" value="C:mitochondrial large ribosomal subunit"/>
    <property type="evidence" value="ECO:0007669"/>
    <property type="project" value="TreeGrafter"/>
</dbReference>
<dbReference type="Gene3D" id="3.40.30.10">
    <property type="entry name" value="Glutaredoxin"/>
    <property type="match status" value="1"/>
</dbReference>
<keyword evidence="4" id="KW-0496">Mitochondrion</keyword>
<dbReference type="GO" id="GO:0003735">
    <property type="term" value="F:structural constituent of ribosome"/>
    <property type="evidence" value="ECO:0007669"/>
    <property type="project" value="TreeGrafter"/>
</dbReference>
<reference evidence="8 9" key="1">
    <citation type="submission" date="2020-07" db="EMBL/GenBank/DDBJ databases">
        <title>The yeast mating-type switching endonuclease HO is a domesticated member of an unorthodox homing genetic element family.</title>
        <authorList>
            <person name="Coughlan A.Y."/>
            <person name="Lombardi L."/>
            <person name="Braun-Galleani S."/>
            <person name="Martos A.R."/>
            <person name="Galeote V."/>
            <person name="Bigey F."/>
            <person name="Dequin S."/>
            <person name="Byrne K.P."/>
            <person name="Wolfe K.H."/>
        </authorList>
    </citation>
    <scope>NUCLEOTIDE SEQUENCE [LARGE SCALE GENOMIC DNA]</scope>
    <source>
        <strain evidence="8 9">NRRL Y-6702</strain>
    </source>
</reference>